<dbReference type="HOGENOM" id="CLU_1797224_0_0_1"/>
<keyword evidence="2 4" id="KW-0863">Zinc-finger</keyword>
<dbReference type="OrthoDB" id="3219336at2759"/>
<proteinExistence type="predicted"/>
<dbReference type="GO" id="GO:0061630">
    <property type="term" value="F:ubiquitin protein ligase activity"/>
    <property type="evidence" value="ECO:0007669"/>
    <property type="project" value="InterPro"/>
</dbReference>
<evidence type="ECO:0000259" key="5">
    <source>
        <dbReference type="PROSITE" id="PS50089"/>
    </source>
</evidence>
<dbReference type="GO" id="GO:0006513">
    <property type="term" value="P:protein monoubiquitination"/>
    <property type="evidence" value="ECO:0007669"/>
    <property type="project" value="InterPro"/>
</dbReference>
<dbReference type="SUPFAM" id="SSF57850">
    <property type="entry name" value="RING/U-box"/>
    <property type="match status" value="1"/>
</dbReference>
<dbReference type="STRING" id="765257.A0A0C9Z0L4"/>
<evidence type="ECO:0000313" key="7">
    <source>
        <dbReference type="Proteomes" id="UP000054018"/>
    </source>
</evidence>
<evidence type="ECO:0000256" key="3">
    <source>
        <dbReference type="ARBA" id="ARBA00022833"/>
    </source>
</evidence>
<dbReference type="Pfam" id="PF13445">
    <property type="entry name" value="zf-RING_UBOX"/>
    <property type="match status" value="1"/>
</dbReference>
<evidence type="ECO:0000256" key="4">
    <source>
        <dbReference type="PROSITE-ProRule" id="PRU00175"/>
    </source>
</evidence>
<dbReference type="PANTHER" id="PTHR14134">
    <property type="entry name" value="E3 UBIQUITIN-PROTEIN LIGASE RAD18"/>
    <property type="match status" value="1"/>
</dbReference>
<protein>
    <recommendedName>
        <fullName evidence="5">RING-type domain-containing protein</fullName>
    </recommendedName>
</protein>
<evidence type="ECO:0000256" key="2">
    <source>
        <dbReference type="ARBA" id="ARBA00022771"/>
    </source>
</evidence>
<dbReference type="PROSITE" id="PS50089">
    <property type="entry name" value="ZF_RING_2"/>
    <property type="match status" value="1"/>
</dbReference>
<dbReference type="PANTHER" id="PTHR14134:SF2">
    <property type="entry name" value="E3 UBIQUITIN-PROTEIN LIGASE RAD18"/>
    <property type="match status" value="1"/>
</dbReference>
<reference evidence="6 7" key="1">
    <citation type="submission" date="2014-04" db="EMBL/GenBank/DDBJ databases">
        <authorList>
            <consortium name="DOE Joint Genome Institute"/>
            <person name="Kuo A."/>
            <person name="Kohler A."/>
            <person name="Costa M.D."/>
            <person name="Nagy L.G."/>
            <person name="Floudas D."/>
            <person name="Copeland A."/>
            <person name="Barry K.W."/>
            <person name="Cichocki N."/>
            <person name="Veneault-Fourrey C."/>
            <person name="LaButti K."/>
            <person name="Lindquist E.A."/>
            <person name="Lipzen A."/>
            <person name="Lundell T."/>
            <person name="Morin E."/>
            <person name="Murat C."/>
            <person name="Sun H."/>
            <person name="Tunlid A."/>
            <person name="Henrissat B."/>
            <person name="Grigoriev I.V."/>
            <person name="Hibbett D.S."/>
            <person name="Martin F."/>
            <person name="Nordberg H.P."/>
            <person name="Cantor M.N."/>
            <person name="Hua S.X."/>
        </authorList>
    </citation>
    <scope>NUCLEOTIDE SEQUENCE [LARGE SCALE GENOMIC DNA]</scope>
    <source>
        <strain evidence="6 7">441</strain>
    </source>
</reference>
<dbReference type="GO" id="GO:0005634">
    <property type="term" value="C:nucleus"/>
    <property type="evidence" value="ECO:0007669"/>
    <property type="project" value="TreeGrafter"/>
</dbReference>
<dbReference type="InterPro" id="IPR001841">
    <property type="entry name" value="Znf_RING"/>
</dbReference>
<dbReference type="EMBL" id="KN833989">
    <property type="protein sequence ID" value="KIK13533.1"/>
    <property type="molecule type" value="Genomic_DNA"/>
</dbReference>
<gene>
    <name evidence="6" type="ORF">PISMIDRAFT_688605</name>
</gene>
<dbReference type="SMART" id="SM00184">
    <property type="entry name" value="RING"/>
    <property type="match status" value="1"/>
</dbReference>
<keyword evidence="3" id="KW-0862">Zinc</keyword>
<organism evidence="6 7">
    <name type="scientific">Pisolithus microcarpus 441</name>
    <dbReference type="NCBI Taxonomy" id="765257"/>
    <lineage>
        <taxon>Eukaryota</taxon>
        <taxon>Fungi</taxon>
        <taxon>Dikarya</taxon>
        <taxon>Basidiomycota</taxon>
        <taxon>Agaricomycotina</taxon>
        <taxon>Agaricomycetes</taxon>
        <taxon>Agaricomycetidae</taxon>
        <taxon>Boletales</taxon>
        <taxon>Sclerodermatineae</taxon>
        <taxon>Pisolithaceae</taxon>
        <taxon>Pisolithus</taxon>
    </lineage>
</organism>
<dbReference type="GO" id="GO:0008270">
    <property type="term" value="F:zinc ion binding"/>
    <property type="evidence" value="ECO:0007669"/>
    <property type="project" value="UniProtKB-KW"/>
</dbReference>
<dbReference type="InterPro" id="IPR039577">
    <property type="entry name" value="Rad18"/>
</dbReference>
<dbReference type="Gene3D" id="3.30.40.10">
    <property type="entry name" value="Zinc/RING finger domain, C3HC4 (zinc finger)"/>
    <property type="match status" value="1"/>
</dbReference>
<dbReference type="InterPro" id="IPR017907">
    <property type="entry name" value="Znf_RING_CS"/>
</dbReference>
<name>A0A0C9Z0L4_9AGAM</name>
<keyword evidence="1" id="KW-0479">Metal-binding</keyword>
<accession>A0A0C9Z0L4</accession>
<keyword evidence="7" id="KW-1185">Reference proteome</keyword>
<dbReference type="GO" id="GO:0006301">
    <property type="term" value="P:DNA damage tolerance"/>
    <property type="evidence" value="ECO:0007669"/>
    <property type="project" value="InterPro"/>
</dbReference>
<dbReference type="InterPro" id="IPR027370">
    <property type="entry name" value="Znf-RING_euk"/>
</dbReference>
<dbReference type="GO" id="GO:0003697">
    <property type="term" value="F:single-stranded DNA binding"/>
    <property type="evidence" value="ECO:0007669"/>
    <property type="project" value="InterPro"/>
</dbReference>
<sequence length="144" mass="15987">MPQAETISIIGPLMDRNMALRRELTNTRNIFRETIQKIFAMAERDLSCAICLGVFSRPLTLPDCGHTYCGSCLESFFSKQIERCPFSQRTCPTCRNHATSAPVPAFTLHGLLDGMSVVAREMREALSASQVHFTPALDSFIGDT</sequence>
<reference evidence="7" key="2">
    <citation type="submission" date="2015-01" db="EMBL/GenBank/DDBJ databases">
        <title>Evolutionary Origins and Diversification of the Mycorrhizal Mutualists.</title>
        <authorList>
            <consortium name="DOE Joint Genome Institute"/>
            <consortium name="Mycorrhizal Genomics Consortium"/>
            <person name="Kohler A."/>
            <person name="Kuo A."/>
            <person name="Nagy L.G."/>
            <person name="Floudas D."/>
            <person name="Copeland A."/>
            <person name="Barry K.W."/>
            <person name="Cichocki N."/>
            <person name="Veneault-Fourrey C."/>
            <person name="LaButti K."/>
            <person name="Lindquist E.A."/>
            <person name="Lipzen A."/>
            <person name="Lundell T."/>
            <person name="Morin E."/>
            <person name="Murat C."/>
            <person name="Riley R."/>
            <person name="Ohm R."/>
            <person name="Sun H."/>
            <person name="Tunlid A."/>
            <person name="Henrissat B."/>
            <person name="Grigoriev I.V."/>
            <person name="Hibbett D.S."/>
            <person name="Martin F."/>
        </authorList>
    </citation>
    <scope>NUCLEOTIDE SEQUENCE [LARGE SCALE GENOMIC DNA]</scope>
    <source>
        <strain evidence="7">441</strain>
    </source>
</reference>
<dbReference type="Proteomes" id="UP000054018">
    <property type="component" value="Unassembled WGS sequence"/>
</dbReference>
<dbReference type="AlphaFoldDB" id="A0A0C9Z0L4"/>
<evidence type="ECO:0000313" key="6">
    <source>
        <dbReference type="EMBL" id="KIK13533.1"/>
    </source>
</evidence>
<dbReference type="PROSITE" id="PS00518">
    <property type="entry name" value="ZF_RING_1"/>
    <property type="match status" value="1"/>
</dbReference>
<dbReference type="GO" id="GO:0097505">
    <property type="term" value="C:Rad6-Rad18 complex"/>
    <property type="evidence" value="ECO:0007669"/>
    <property type="project" value="TreeGrafter"/>
</dbReference>
<dbReference type="InterPro" id="IPR013083">
    <property type="entry name" value="Znf_RING/FYVE/PHD"/>
</dbReference>
<feature type="domain" description="RING-type" evidence="5">
    <location>
        <begin position="48"/>
        <end position="95"/>
    </location>
</feature>
<evidence type="ECO:0000256" key="1">
    <source>
        <dbReference type="ARBA" id="ARBA00022723"/>
    </source>
</evidence>